<feature type="non-terminal residue" evidence="1">
    <location>
        <position position="1"/>
    </location>
</feature>
<feature type="non-terminal residue" evidence="1">
    <location>
        <position position="59"/>
    </location>
</feature>
<keyword evidence="2" id="KW-1185">Reference proteome</keyword>
<accession>A0A2P5AC43</accession>
<sequence length="59" mass="6814">DPEAFAGRFRLQVSSNRCYGRKPQTLSHRRRQTHQVKDRTVTGLGAIENRDCFLAKARL</sequence>
<gene>
    <name evidence="1" type="ORF">TorRG33x02_353900</name>
</gene>
<dbReference type="AlphaFoldDB" id="A0A2P5AC43"/>
<reference evidence="2" key="1">
    <citation type="submission" date="2016-06" db="EMBL/GenBank/DDBJ databases">
        <title>Parallel loss of symbiosis genes in relatives of nitrogen-fixing non-legume Parasponia.</title>
        <authorList>
            <person name="Van Velzen R."/>
            <person name="Holmer R."/>
            <person name="Bu F."/>
            <person name="Rutten L."/>
            <person name="Van Zeijl A."/>
            <person name="Liu W."/>
            <person name="Santuari L."/>
            <person name="Cao Q."/>
            <person name="Sharma T."/>
            <person name="Shen D."/>
            <person name="Roswanjaya Y."/>
            <person name="Wardhani T."/>
            <person name="Kalhor M.S."/>
            <person name="Jansen J."/>
            <person name="Van den Hoogen J."/>
            <person name="Gungor B."/>
            <person name="Hartog M."/>
            <person name="Hontelez J."/>
            <person name="Verver J."/>
            <person name="Yang W.-C."/>
            <person name="Schijlen E."/>
            <person name="Repin R."/>
            <person name="Schilthuizen M."/>
            <person name="Schranz E."/>
            <person name="Heidstra R."/>
            <person name="Miyata K."/>
            <person name="Fedorova E."/>
            <person name="Kohlen W."/>
            <person name="Bisseling T."/>
            <person name="Smit S."/>
            <person name="Geurts R."/>
        </authorList>
    </citation>
    <scope>NUCLEOTIDE SEQUENCE [LARGE SCALE GENOMIC DNA]</scope>
    <source>
        <strain evidence="2">cv. RG33-2</strain>
    </source>
</reference>
<dbReference type="InParanoid" id="A0A2P5AC43"/>
<organism evidence="1 2">
    <name type="scientific">Trema orientale</name>
    <name type="common">Charcoal tree</name>
    <name type="synonym">Celtis orientalis</name>
    <dbReference type="NCBI Taxonomy" id="63057"/>
    <lineage>
        <taxon>Eukaryota</taxon>
        <taxon>Viridiplantae</taxon>
        <taxon>Streptophyta</taxon>
        <taxon>Embryophyta</taxon>
        <taxon>Tracheophyta</taxon>
        <taxon>Spermatophyta</taxon>
        <taxon>Magnoliopsida</taxon>
        <taxon>eudicotyledons</taxon>
        <taxon>Gunneridae</taxon>
        <taxon>Pentapetalae</taxon>
        <taxon>rosids</taxon>
        <taxon>fabids</taxon>
        <taxon>Rosales</taxon>
        <taxon>Cannabaceae</taxon>
        <taxon>Trema</taxon>
    </lineage>
</organism>
<dbReference type="Proteomes" id="UP000237000">
    <property type="component" value="Unassembled WGS sequence"/>
</dbReference>
<evidence type="ECO:0000313" key="2">
    <source>
        <dbReference type="Proteomes" id="UP000237000"/>
    </source>
</evidence>
<name>A0A2P5AC43_TREOI</name>
<dbReference type="EMBL" id="JXTC01000961">
    <property type="protein sequence ID" value="PON34108.1"/>
    <property type="molecule type" value="Genomic_DNA"/>
</dbReference>
<evidence type="ECO:0000313" key="1">
    <source>
        <dbReference type="EMBL" id="PON34108.1"/>
    </source>
</evidence>
<protein>
    <submittedName>
        <fullName evidence="1">Uncharacterized protein</fullName>
    </submittedName>
</protein>
<comment type="caution">
    <text evidence="1">The sequence shown here is derived from an EMBL/GenBank/DDBJ whole genome shotgun (WGS) entry which is preliminary data.</text>
</comment>
<proteinExistence type="predicted"/>